<gene>
    <name evidence="1" type="ORF">B5M09_012952</name>
</gene>
<dbReference type="Proteomes" id="UP000284702">
    <property type="component" value="Unassembled WGS sequence"/>
</dbReference>
<comment type="caution">
    <text evidence="1">The sequence shown here is derived from an EMBL/GenBank/DDBJ whole genome shotgun (WGS) entry which is preliminary data.</text>
</comment>
<evidence type="ECO:0000313" key="2">
    <source>
        <dbReference type="Proteomes" id="UP000284702"/>
    </source>
</evidence>
<accession>A0A425DAF3</accession>
<reference evidence="1" key="1">
    <citation type="submission" date="2018-07" db="EMBL/GenBank/DDBJ databases">
        <title>Annotation of Aphanomyces astaci genome assembly.</title>
        <authorList>
            <person name="Studholme D.J."/>
        </authorList>
    </citation>
    <scope>NUCLEOTIDE SEQUENCE [LARGE SCALE GENOMIC DNA]</scope>
    <source>
        <strain evidence="1">Pc</strain>
    </source>
</reference>
<dbReference type="AlphaFoldDB" id="A0A425DAF3"/>
<sequence length="90" mass="10505">MTVRIFNGTGWSAWLGFGIRLVDYIYWMQYEFNNEETMEALHDDIQLLLKGYDLTKYLGCTNSPENLPKPYTERVTLGLTFPPPPSDWHS</sequence>
<evidence type="ECO:0000313" key="1">
    <source>
        <dbReference type="EMBL" id="RQM26071.1"/>
    </source>
</evidence>
<organism evidence="1 2">
    <name type="scientific">Aphanomyces astaci</name>
    <name type="common">Crayfish plague agent</name>
    <dbReference type="NCBI Taxonomy" id="112090"/>
    <lineage>
        <taxon>Eukaryota</taxon>
        <taxon>Sar</taxon>
        <taxon>Stramenopiles</taxon>
        <taxon>Oomycota</taxon>
        <taxon>Saprolegniomycetes</taxon>
        <taxon>Saprolegniales</taxon>
        <taxon>Verrucalvaceae</taxon>
        <taxon>Aphanomyces</taxon>
    </lineage>
</organism>
<keyword evidence="2" id="KW-1185">Reference proteome</keyword>
<name>A0A425DAF3_APHAT</name>
<protein>
    <submittedName>
        <fullName evidence="1">Uncharacterized protein</fullName>
    </submittedName>
</protein>
<proteinExistence type="predicted"/>
<dbReference type="EMBL" id="MZMZ02002389">
    <property type="protein sequence ID" value="RQM26071.1"/>
    <property type="molecule type" value="Genomic_DNA"/>
</dbReference>